<dbReference type="Proteomes" id="UP001316803">
    <property type="component" value="Unassembled WGS sequence"/>
</dbReference>
<dbReference type="PANTHER" id="PTHR13789:SF316">
    <property type="entry name" value="FAD-BINDING DOMAIN-CONTAINING PROTEIN"/>
    <property type="match status" value="1"/>
</dbReference>
<evidence type="ECO:0000256" key="3">
    <source>
        <dbReference type="ARBA" id="ARBA00023033"/>
    </source>
</evidence>
<comment type="caution">
    <text evidence="5">The sequence shown here is derived from an EMBL/GenBank/DDBJ whole genome shotgun (WGS) entry which is preliminary data.</text>
</comment>
<proteinExistence type="inferred from homology"/>
<protein>
    <recommendedName>
        <fullName evidence="7">FAD-binding domain-containing protein</fullName>
    </recommendedName>
</protein>
<dbReference type="AlphaFoldDB" id="A0AAN8I621"/>
<keyword evidence="2" id="KW-0560">Oxidoreductase</keyword>
<sequence length="290" mass="32323">MVILPAGVAIIGAGLAVSLETVLRLIDIEKSETALALALHRQNIPCTIYESRSNEATEVASGVVLTPNRLRILDDLVVLSRIKDRCWLADHRTYKNDEDVTTRKTLAANEDLYGFKDHRLWRRILLMEMKIMLEERCIDIVYKARFGGIIAEDETGVHFLINGEIKRASMLIGTDGTVSTVRKYIDPDIRPEYTGTVGALAHIRRDSVRWPYADYEPQFTLQGKPGAFFTMPEDPKAEHNAGRRQGTTAGPANNEDTKGGVGIDDMSCLFRVGMQKEVDDTLSNQRSSAS</sequence>
<accession>A0AAN8I621</accession>
<comment type="similarity">
    <text evidence="1">Belongs to the paxM FAD-dependent monooxygenase family.</text>
</comment>
<dbReference type="SUPFAM" id="SSF51905">
    <property type="entry name" value="FAD/NAD(P)-binding domain"/>
    <property type="match status" value="1"/>
</dbReference>
<gene>
    <name evidence="5" type="ORF">OHC33_005185</name>
</gene>
<name>A0AAN8I621_9EURO</name>
<organism evidence="5 6">
    <name type="scientific">Knufia fluminis</name>
    <dbReference type="NCBI Taxonomy" id="191047"/>
    <lineage>
        <taxon>Eukaryota</taxon>
        <taxon>Fungi</taxon>
        <taxon>Dikarya</taxon>
        <taxon>Ascomycota</taxon>
        <taxon>Pezizomycotina</taxon>
        <taxon>Eurotiomycetes</taxon>
        <taxon>Chaetothyriomycetidae</taxon>
        <taxon>Chaetothyriales</taxon>
        <taxon>Trichomeriaceae</taxon>
        <taxon>Knufia</taxon>
    </lineage>
</organism>
<evidence type="ECO:0008006" key="7">
    <source>
        <dbReference type="Google" id="ProtNLM"/>
    </source>
</evidence>
<feature type="region of interest" description="Disordered" evidence="4">
    <location>
        <begin position="234"/>
        <end position="260"/>
    </location>
</feature>
<dbReference type="GO" id="GO:0004497">
    <property type="term" value="F:monooxygenase activity"/>
    <property type="evidence" value="ECO:0007669"/>
    <property type="project" value="UniProtKB-KW"/>
</dbReference>
<dbReference type="PANTHER" id="PTHR13789">
    <property type="entry name" value="MONOOXYGENASE"/>
    <property type="match status" value="1"/>
</dbReference>
<evidence type="ECO:0000256" key="4">
    <source>
        <dbReference type="SAM" id="MobiDB-lite"/>
    </source>
</evidence>
<evidence type="ECO:0000256" key="1">
    <source>
        <dbReference type="ARBA" id="ARBA00007992"/>
    </source>
</evidence>
<keyword evidence="3" id="KW-0503">Monooxygenase</keyword>
<dbReference type="InterPro" id="IPR050493">
    <property type="entry name" value="FAD-dep_Monooxygenase_BioMet"/>
</dbReference>
<dbReference type="Gene3D" id="3.50.50.60">
    <property type="entry name" value="FAD/NAD(P)-binding domain"/>
    <property type="match status" value="1"/>
</dbReference>
<evidence type="ECO:0000256" key="2">
    <source>
        <dbReference type="ARBA" id="ARBA00023002"/>
    </source>
</evidence>
<dbReference type="EMBL" id="JAKLMC020000010">
    <property type="protein sequence ID" value="KAK5953914.1"/>
    <property type="molecule type" value="Genomic_DNA"/>
</dbReference>
<dbReference type="InterPro" id="IPR036188">
    <property type="entry name" value="FAD/NAD-bd_sf"/>
</dbReference>
<keyword evidence="6" id="KW-1185">Reference proteome</keyword>
<evidence type="ECO:0000313" key="6">
    <source>
        <dbReference type="Proteomes" id="UP001316803"/>
    </source>
</evidence>
<evidence type="ECO:0000313" key="5">
    <source>
        <dbReference type="EMBL" id="KAK5953914.1"/>
    </source>
</evidence>
<reference evidence="5 6" key="1">
    <citation type="submission" date="2022-12" db="EMBL/GenBank/DDBJ databases">
        <title>Genomic features and morphological characterization of a novel Knufia sp. strain isolated from spacecraft assembly facility.</title>
        <authorList>
            <person name="Teixeira M."/>
            <person name="Chander A.M."/>
            <person name="Stajich J.E."/>
            <person name="Venkateswaran K."/>
        </authorList>
    </citation>
    <scope>NUCLEOTIDE SEQUENCE [LARGE SCALE GENOMIC DNA]</scope>
    <source>
        <strain evidence="5 6">FJI-L2-BK-P2</strain>
    </source>
</reference>